<sequence length="52" mass="6063">MFRNPETALSSKTPKDLKKILKEKRKTRQKQQPKENQQDKVVLTTSITLPDP</sequence>
<gene>
    <name evidence="2" type="ORF">SVUK_LOCUS20413</name>
</gene>
<accession>A0A3P7LSR2</accession>
<feature type="compositionally biased region" description="Polar residues" evidence="1">
    <location>
        <begin position="43"/>
        <end position="52"/>
    </location>
</feature>
<dbReference type="EMBL" id="UYYB01140146">
    <property type="protein sequence ID" value="VDM85415.1"/>
    <property type="molecule type" value="Genomic_DNA"/>
</dbReference>
<evidence type="ECO:0000313" key="2">
    <source>
        <dbReference type="EMBL" id="VDM85415.1"/>
    </source>
</evidence>
<protein>
    <submittedName>
        <fullName evidence="2">Uncharacterized protein</fullName>
    </submittedName>
</protein>
<evidence type="ECO:0000313" key="3">
    <source>
        <dbReference type="Proteomes" id="UP000270094"/>
    </source>
</evidence>
<keyword evidence="3" id="KW-1185">Reference proteome</keyword>
<dbReference type="Proteomes" id="UP000270094">
    <property type="component" value="Unassembled WGS sequence"/>
</dbReference>
<proteinExistence type="predicted"/>
<reference evidence="2 3" key="1">
    <citation type="submission" date="2018-11" db="EMBL/GenBank/DDBJ databases">
        <authorList>
            <consortium name="Pathogen Informatics"/>
        </authorList>
    </citation>
    <scope>NUCLEOTIDE SEQUENCE [LARGE SCALE GENOMIC DNA]</scope>
</reference>
<evidence type="ECO:0000256" key="1">
    <source>
        <dbReference type="SAM" id="MobiDB-lite"/>
    </source>
</evidence>
<organism evidence="2 3">
    <name type="scientific">Strongylus vulgaris</name>
    <name type="common">Blood worm</name>
    <dbReference type="NCBI Taxonomy" id="40348"/>
    <lineage>
        <taxon>Eukaryota</taxon>
        <taxon>Metazoa</taxon>
        <taxon>Ecdysozoa</taxon>
        <taxon>Nematoda</taxon>
        <taxon>Chromadorea</taxon>
        <taxon>Rhabditida</taxon>
        <taxon>Rhabditina</taxon>
        <taxon>Rhabditomorpha</taxon>
        <taxon>Strongyloidea</taxon>
        <taxon>Strongylidae</taxon>
        <taxon>Strongylus</taxon>
    </lineage>
</organism>
<feature type="region of interest" description="Disordered" evidence="1">
    <location>
        <begin position="24"/>
        <end position="52"/>
    </location>
</feature>
<name>A0A3P7LSR2_STRVU</name>
<dbReference type="AlphaFoldDB" id="A0A3P7LSR2"/>